<reference evidence="8" key="1">
    <citation type="submission" date="2016-11" db="EMBL/GenBank/DDBJ databases">
        <authorList>
            <person name="Varghese N."/>
            <person name="Submissions S."/>
        </authorList>
    </citation>
    <scope>NUCLEOTIDE SEQUENCE [LARGE SCALE GENOMIC DNA]</scope>
    <source>
        <strain evidence="8">DSM 17737</strain>
    </source>
</reference>
<feature type="transmembrane region" description="Helical" evidence="6">
    <location>
        <begin position="67"/>
        <end position="90"/>
    </location>
</feature>
<evidence type="ECO:0000256" key="5">
    <source>
        <dbReference type="ARBA" id="ARBA00023136"/>
    </source>
</evidence>
<evidence type="ECO:0000256" key="3">
    <source>
        <dbReference type="ARBA" id="ARBA00022692"/>
    </source>
</evidence>
<dbReference type="InterPro" id="IPR005598">
    <property type="entry name" value="ATP_synth_I"/>
</dbReference>
<keyword evidence="8" id="KW-1185">Reference proteome</keyword>
<dbReference type="OrthoDB" id="5616142at2"/>
<dbReference type="RefSeq" id="WP_074201884.1">
    <property type="nucleotide sequence ID" value="NZ_FSRE01000004.1"/>
</dbReference>
<keyword evidence="3 6" id="KW-0812">Transmembrane</keyword>
<evidence type="ECO:0000256" key="1">
    <source>
        <dbReference type="ARBA" id="ARBA00004651"/>
    </source>
</evidence>
<dbReference type="GO" id="GO:0005886">
    <property type="term" value="C:plasma membrane"/>
    <property type="evidence" value="ECO:0007669"/>
    <property type="project" value="UniProtKB-SubCell"/>
</dbReference>
<dbReference type="EMBL" id="FSRE01000004">
    <property type="protein sequence ID" value="SIO16141.1"/>
    <property type="molecule type" value="Genomic_DNA"/>
</dbReference>
<keyword evidence="4 6" id="KW-1133">Transmembrane helix</keyword>
<dbReference type="STRING" id="364032.SAMN05443662_1607"/>
<protein>
    <submittedName>
        <fullName evidence="7">ATP synthase protein I</fullName>
    </submittedName>
</protein>
<feature type="transmembrane region" description="Helical" evidence="6">
    <location>
        <begin position="96"/>
        <end position="113"/>
    </location>
</feature>
<proteinExistence type="predicted"/>
<keyword evidence="2" id="KW-1003">Cell membrane</keyword>
<evidence type="ECO:0000256" key="6">
    <source>
        <dbReference type="SAM" id="Phobius"/>
    </source>
</evidence>
<evidence type="ECO:0000256" key="2">
    <source>
        <dbReference type="ARBA" id="ARBA00022475"/>
    </source>
</evidence>
<keyword evidence="5 6" id="KW-0472">Membrane</keyword>
<evidence type="ECO:0000256" key="4">
    <source>
        <dbReference type="ARBA" id="ARBA00022989"/>
    </source>
</evidence>
<evidence type="ECO:0000313" key="7">
    <source>
        <dbReference type="EMBL" id="SIO16141.1"/>
    </source>
</evidence>
<evidence type="ECO:0000313" key="8">
    <source>
        <dbReference type="Proteomes" id="UP000198461"/>
    </source>
</evidence>
<name>A0A1N6H8J8_9GAMM</name>
<comment type="subcellular location">
    <subcellularLocation>
        <location evidence="1">Cell membrane</location>
        <topology evidence="1">Multi-pass membrane protein</topology>
    </subcellularLocation>
</comment>
<accession>A0A1N6H8J8</accession>
<sequence length="121" mass="12965">MNGPQKAIAIQLILGLIVVAAFATQGSEMLLSALYGWAIGVANLLLLGGTFRIANRQAANNPKQGMTVLYMSAVIRFILLAVFFALGLALFALKPMPMVLTFVVMQLGSALSLRGKRRLTD</sequence>
<feature type="transmembrane region" description="Helical" evidence="6">
    <location>
        <begin position="33"/>
        <end position="55"/>
    </location>
</feature>
<dbReference type="Pfam" id="PF03899">
    <property type="entry name" value="ATP-synt_I"/>
    <property type="match status" value="1"/>
</dbReference>
<gene>
    <name evidence="7" type="ORF">SAMN05443662_1607</name>
</gene>
<organism evidence="7 8">
    <name type="scientific">Sulfurivirga caldicuralii</name>
    <dbReference type="NCBI Taxonomy" id="364032"/>
    <lineage>
        <taxon>Bacteria</taxon>
        <taxon>Pseudomonadati</taxon>
        <taxon>Pseudomonadota</taxon>
        <taxon>Gammaproteobacteria</taxon>
        <taxon>Thiotrichales</taxon>
        <taxon>Piscirickettsiaceae</taxon>
        <taxon>Sulfurivirga</taxon>
    </lineage>
</organism>
<dbReference type="AlphaFoldDB" id="A0A1N6H8J8"/>
<dbReference type="Proteomes" id="UP000198461">
    <property type="component" value="Unassembled WGS sequence"/>
</dbReference>